<gene>
    <name evidence="3" type="primary">LOC115988559</name>
</gene>
<dbReference type="EMBL" id="LRBV02000005">
    <property type="status" value="NOT_ANNOTATED_CDS"/>
    <property type="molecule type" value="Genomic_DNA"/>
</dbReference>
<dbReference type="EnsemblPlants" id="QL05p019474:mrna">
    <property type="protein sequence ID" value="QL05p019474:mrna"/>
    <property type="gene ID" value="QL05p019474"/>
</dbReference>
<evidence type="ECO:0000313" key="4">
    <source>
        <dbReference type="Proteomes" id="UP000594261"/>
    </source>
</evidence>
<dbReference type="Pfam" id="PF03101">
    <property type="entry name" value="FAR1"/>
    <property type="match status" value="1"/>
</dbReference>
<evidence type="ECO:0000313" key="3">
    <source>
        <dbReference type="EnsemblPlants" id="QL05p019474:mrna"/>
    </source>
</evidence>
<dbReference type="Gramene" id="QL05p019474:mrna">
    <property type="protein sequence ID" value="QL05p019474:mrna"/>
    <property type="gene ID" value="QL05p019474"/>
</dbReference>
<dbReference type="Proteomes" id="UP000594261">
    <property type="component" value="Chromosome 5"/>
</dbReference>
<dbReference type="AlphaFoldDB" id="A0A7N2LL71"/>
<accession>A0A7N2LL71</accession>
<dbReference type="KEGG" id="qlo:115988559"/>
<feature type="coiled-coil region" evidence="1">
    <location>
        <begin position="196"/>
        <end position="248"/>
    </location>
</feature>
<proteinExistence type="predicted"/>
<evidence type="ECO:0000256" key="1">
    <source>
        <dbReference type="SAM" id="Coils"/>
    </source>
</evidence>
<protein>
    <recommendedName>
        <fullName evidence="2">FAR1 domain-containing protein</fullName>
    </recommendedName>
</protein>
<name>A0A7N2LL71_QUELO</name>
<reference evidence="3" key="2">
    <citation type="submission" date="2021-01" db="UniProtKB">
        <authorList>
            <consortium name="EnsemblPlants"/>
        </authorList>
    </citation>
    <scope>IDENTIFICATION</scope>
</reference>
<sequence length="255" mass="30014">MESPSNQAFDSDESEKCLQIESFVEHEFADYDLSKDVDACIGEIDKIVEQPNESFPLIGNVLEPYIGMEFKSRDDAREFYIAYGRRIGFTVRIHHNRRSRMNNVVIGQDFVCSKEGFREKKYVYRKDRVLPSPPLTREGCPAMLRLALRDGEKWIVTKFIQEHNHTLLSPSKVPWRGSGKSMISEDEKDQRIRELAIELSNERQRCKRRCAAYQEQLHMVLKYIEEHTDHMSRRVQDIVQNVRELEEEEQQDSDL</sequence>
<keyword evidence="1" id="KW-0175">Coiled coil</keyword>
<keyword evidence="4" id="KW-1185">Reference proteome</keyword>
<dbReference type="PANTHER" id="PTHR46328:SF2">
    <property type="entry name" value="FAR1 DOMAIN-CONTAINING PROTEIN"/>
    <property type="match status" value="1"/>
</dbReference>
<organism evidence="3 4">
    <name type="scientific">Quercus lobata</name>
    <name type="common">Valley oak</name>
    <dbReference type="NCBI Taxonomy" id="97700"/>
    <lineage>
        <taxon>Eukaryota</taxon>
        <taxon>Viridiplantae</taxon>
        <taxon>Streptophyta</taxon>
        <taxon>Embryophyta</taxon>
        <taxon>Tracheophyta</taxon>
        <taxon>Spermatophyta</taxon>
        <taxon>Magnoliopsida</taxon>
        <taxon>eudicotyledons</taxon>
        <taxon>Gunneridae</taxon>
        <taxon>Pentapetalae</taxon>
        <taxon>rosids</taxon>
        <taxon>fabids</taxon>
        <taxon>Fagales</taxon>
        <taxon>Fagaceae</taxon>
        <taxon>Quercus</taxon>
    </lineage>
</organism>
<dbReference type="GeneID" id="115988559"/>
<dbReference type="RefSeq" id="XP_030967990.1">
    <property type="nucleotide sequence ID" value="XM_031112130.1"/>
</dbReference>
<dbReference type="InterPro" id="IPR004330">
    <property type="entry name" value="FAR1_DNA_bnd_dom"/>
</dbReference>
<feature type="domain" description="FAR1" evidence="2">
    <location>
        <begin position="78"/>
        <end position="168"/>
    </location>
</feature>
<evidence type="ECO:0000259" key="2">
    <source>
        <dbReference type="Pfam" id="PF03101"/>
    </source>
</evidence>
<reference evidence="3 4" key="1">
    <citation type="journal article" date="2016" name="G3 (Bethesda)">
        <title>First Draft Assembly and Annotation of the Genome of a California Endemic Oak Quercus lobata Nee (Fagaceae).</title>
        <authorList>
            <person name="Sork V.L."/>
            <person name="Fitz-Gibbon S.T."/>
            <person name="Puiu D."/>
            <person name="Crepeau M."/>
            <person name="Gugger P.F."/>
            <person name="Sherman R."/>
            <person name="Stevens K."/>
            <person name="Langley C.H."/>
            <person name="Pellegrini M."/>
            <person name="Salzberg S.L."/>
        </authorList>
    </citation>
    <scope>NUCLEOTIDE SEQUENCE [LARGE SCALE GENOMIC DNA]</scope>
    <source>
        <strain evidence="3 4">cv. SW786</strain>
    </source>
</reference>
<dbReference type="InParanoid" id="A0A7N2LL71"/>
<dbReference type="OrthoDB" id="1859317at2759"/>
<dbReference type="PANTHER" id="PTHR46328">
    <property type="entry name" value="FAR-RED IMPAIRED RESPONSIVE (FAR1) FAMILY PROTEIN-RELATED"/>
    <property type="match status" value="1"/>
</dbReference>